<evidence type="ECO:0000313" key="2">
    <source>
        <dbReference type="EMBL" id="GFD10003.1"/>
    </source>
</evidence>
<evidence type="ECO:0000256" key="1">
    <source>
        <dbReference type="SAM" id="MobiDB-lite"/>
    </source>
</evidence>
<accession>A0A699TJU6</accession>
<dbReference type="AlphaFoldDB" id="A0A699TJU6"/>
<comment type="caution">
    <text evidence="2">The sequence shown here is derived from an EMBL/GenBank/DDBJ whole genome shotgun (WGS) entry which is preliminary data.</text>
</comment>
<protein>
    <submittedName>
        <fullName evidence="2">Uncharacterized protein</fullName>
    </submittedName>
</protein>
<name>A0A699TJU6_TANCI</name>
<proteinExistence type="predicted"/>
<feature type="region of interest" description="Disordered" evidence="1">
    <location>
        <begin position="1"/>
        <end position="73"/>
    </location>
</feature>
<feature type="non-terminal residue" evidence="2">
    <location>
        <position position="1"/>
    </location>
</feature>
<reference evidence="2" key="1">
    <citation type="journal article" date="2019" name="Sci. Rep.">
        <title>Draft genome of Tanacetum cinerariifolium, the natural source of mosquito coil.</title>
        <authorList>
            <person name="Yamashiro T."/>
            <person name="Shiraishi A."/>
            <person name="Satake H."/>
            <person name="Nakayama K."/>
        </authorList>
    </citation>
    <scope>NUCLEOTIDE SEQUENCE</scope>
</reference>
<dbReference type="EMBL" id="BKCJ011249430">
    <property type="protein sequence ID" value="GFD10003.1"/>
    <property type="molecule type" value="Genomic_DNA"/>
</dbReference>
<organism evidence="2">
    <name type="scientific">Tanacetum cinerariifolium</name>
    <name type="common">Dalmatian daisy</name>
    <name type="synonym">Chrysanthemum cinerariifolium</name>
    <dbReference type="NCBI Taxonomy" id="118510"/>
    <lineage>
        <taxon>Eukaryota</taxon>
        <taxon>Viridiplantae</taxon>
        <taxon>Streptophyta</taxon>
        <taxon>Embryophyta</taxon>
        <taxon>Tracheophyta</taxon>
        <taxon>Spermatophyta</taxon>
        <taxon>Magnoliopsida</taxon>
        <taxon>eudicotyledons</taxon>
        <taxon>Gunneridae</taxon>
        <taxon>Pentapetalae</taxon>
        <taxon>asterids</taxon>
        <taxon>campanulids</taxon>
        <taxon>Asterales</taxon>
        <taxon>Asteraceae</taxon>
        <taxon>Asteroideae</taxon>
        <taxon>Anthemideae</taxon>
        <taxon>Anthemidinae</taxon>
        <taxon>Tanacetum</taxon>
    </lineage>
</organism>
<gene>
    <name evidence="2" type="ORF">Tci_881972</name>
</gene>
<sequence>ILKRRRDDDDDQEEGPSAGSDRGSKRWGEGKEPESASAPLETATRSAGRSTTGSKSRQVSASESAFVEEPVQTISQMDEPSYPVFEIEVYKATTNQLDRVNHEGQQYPHDLLQPLPLIPDN</sequence>
<feature type="compositionally biased region" description="Basic and acidic residues" evidence="1">
    <location>
        <begin position="22"/>
        <end position="34"/>
    </location>
</feature>
<feature type="compositionally biased region" description="Polar residues" evidence="1">
    <location>
        <begin position="43"/>
        <end position="63"/>
    </location>
</feature>